<feature type="binding site" evidence="8">
    <location>
        <position position="75"/>
    </location>
    <ligand>
        <name>substrate</name>
    </ligand>
</feature>
<feature type="active site" description="Proton acceptor" evidence="8">
    <location>
        <position position="232"/>
    </location>
</feature>
<evidence type="ECO:0000313" key="10">
    <source>
        <dbReference type="EMBL" id="GIG54259.1"/>
    </source>
</evidence>
<feature type="binding site" evidence="8">
    <location>
        <begin position="85"/>
        <end position="86"/>
    </location>
    <ligand>
        <name>substrate</name>
    </ligand>
</feature>
<feature type="active site" evidence="9">
    <location>
        <position position="84"/>
    </location>
</feature>
<dbReference type="SUPFAM" id="SSF54506">
    <property type="entry name" value="Diaminopimelate epimerase-like"/>
    <property type="match status" value="2"/>
</dbReference>
<comment type="function">
    <text evidence="8">Catalyzes the stereoinversion of LL-2,6-diaminopimelate (L,L-DAP) to meso-diaminopimelate (meso-DAP), a precursor of L-lysine and an essential component of the bacterial peptidoglycan.</text>
</comment>
<feature type="site" description="Could be important to modulate the pK values of the two catalytic cysteine residues" evidence="8">
    <location>
        <position position="166"/>
    </location>
</feature>
<feature type="binding site" evidence="8">
    <location>
        <position position="197"/>
    </location>
    <ligand>
        <name>substrate</name>
    </ligand>
</feature>
<feature type="active site" description="Proton donor" evidence="8">
    <location>
        <position position="84"/>
    </location>
</feature>
<comment type="similarity">
    <text evidence="2 8">Belongs to the diaminopimelate epimerase family.</text>
</comment>
<evidence type="ECO:0000256" key="8">
    <source>
        <dbReference type="HAMAP-Rule" id="MF_00197"/>
    </source>
</evidence>
<dbReference type="EMBL" id="BONR01000002">
    <property type="protein sequence ID" value="GIG54259.1"/>
    <property type="molecule type" value="Genomic_DNA"/>
</dbReference>
<dbReference type="NCBIfam" id="TIGR00652">
    <property type="entry name" value="DapF"/>
    <property type="match status" value="1"/>
</dbReference>
<sequence>MTATLRFTKGHGTENDFVLLFDERDEIDLTPELVRFLCDRRAGIGGDGVIRAVRAGEIPAGAGLDARTWFMDYWNADGSTSEMCGNGARVFGAFLERDAGIDLTGGLTIGTRGGTRTLTSLGDGRYAVGMGEYRLGDATDGFDSEVEAHGLTPARPALSVDVGNPHHVVALASTDELAALDLTHAPRVRPAAPAGSNVEFVVTRGGEIRDGVERGRVRMRVHERGSGETRSCGTGACAVALAVREWAGEGAPDVWDVEVPGGMVTVRIIGTRTVLEGPAVLVADGTVDVSHVLAVTPA</sequence>
<keyword evidence="4 8" id="KW-0028">Amino-acid biosynthesis</keyword>
<name>A0A919Q1E8_9MICO</name>
<evidence type="ECO:0000256" key="5">
    <source>
        <dbReference type="ARBA" id="ARBA00023154"/>
    </source>
</evidence>
<dbReference type="GO" id="GO:0009089">
    <property type="term" value="P:lysine biosynthetic process via diaminopimelate"/>
    <property type="evidence" value="ECO:0007669"/>
    <property type="project" value="UniProtKB-UniRule"/>
</dbReference>
<evidence type="ECO:0000256" key="7">
    <source>
        <dbReference type="ARBA" id="ARBA00051712"/>
    </source>
</evidence>
<comment type="caution">
    <text evidence="8">Lacks conserved residue(s) required for the propagation of feature annotation.</text>
</comment>
<feature type="binding site" evidence="8">
    <location>
        <position position="164"/>
    </location>
    <ligand>
        <name>substrate</name>
    </ligand>
</feature>
<evidence type="ECO:0000256" key="6">
    <source>
        <dbReference type="ARBA" id="ARBA00023235"/>
    </source>
</evidence>
<comment type="subunit">
    <text evidence="8">Homodimer.</text>
</comment>
<gene>
    <name evidence="8 10" type="primary">dapF</name>
    <name evidence="10" type="ORF">Dac01nite_10110</name>
</gene>
<keyword evidence="8" id="KW-0963">Cytoplasm</keyword>
<organism evidence="10 11">
    <name type="scientific">Demequina activiva</name>
    <dbReference type="NCBI Taxonomy" id="1582364"/>
    <lineage>
        <taxon>Bacteria</taxon>
        <taxon>Bacillati</taxon>
        <taxon>Actinomycetota</taxon>
        <taxon>Actinomycetes</taxon>
        <taxon>Micrococcales</taxon>
        <taxon>Demequinaceae</taxon>
        <taxon>Demequina</taxon>
    </lineage>
</organism>
<dbReference type="PANTHER" id="PTHR31689">
    <property type="entry name" value="DIAMINOPIMELATE EPIMERASE, CHLOROPLASTIC"/>
    <property type="match status" value="1"/>
</dbReference>
<dbReference type="GO" id="GO:0008837">
    <property type="term" value="F:diaminopimelate epimerase activity"/>
    <property type="evidence" value="ECO:0007669"/>
    <property type="project" value="UniProtKB-UniRule"/>
</dbReference>
<feature type="binding site" evidence="8">
    <location>
        <begin position="223"/>
        <end position="224"/>
    </location>
    <ligand>
        <name>substrate</name>
    </ligand>
</feature>
<comment type="pathway">
    <text evidence="1 8">Amino-acid biosynthesis; L-lysine biosynthesis via DAP pathway; DL-2,6-diaminopimelate from LL-2,6-diaminopimelate: step 1/1.</text>
</comment>
<evidence type="ECO:0000313" key="11">
    <source>
        <dbReference type="Proteomes" id="UP000652354"/>
    </source>
</evidence>
<dbReference type="InterPro" id="IPR001653">
    <property type="entry name" value="DAP_epimerase_DapF"/>
</dbReference>
<evidence type="ECO:0000256" key="2">
    <source>
        <dbReference type="ARBA" id="ARBA00010219"/>
    </source>
</evidence>
<dbReference type="RefSeq" id="WP_203653828.1">
    <property type="nucleotide sequence ID" value="NZ_BONR01000002.1"/>
</dbReference>
<dbReference type="HAMAP" id="MF_00197">
    <property type="entry name" value="DAP_epimerase"/>
    <property type="match status" value="1"/>
</dbReference>
<dbReference type="EC" id="5.1.1.7" evidence="3 8"/>
<dbReference type="AlphaFoldDB" id="A0A919Q1E8"/>
<evidence type="ECO:0000256" key="1">
    <source>
        <dbReference type="ARBA" id="ARBA00005196"/>
    </source>
</evidence>
<evidence type="ECO:0000256" key="3">
    <source>
        <dbReference type="ARBA" id="ARBA00013080"/>
    </source>
</evidence>
<feature type="binding site" evidence="8">
    <location>
        <begin position="233"/>
        <end position="234"/>
    </location>
    <ligand>
        <name>substrate</name>
    </ligand>
</feature>
<comment type="catalytic activity">
    <reaction evidence="7 8">
        <text>(2S,6S)-2,6-diaminopimelate = meso-2,6-diaminopimelate</text>
        <dbReference type="Rhea" id="RHEA:15393"/>
        <dbReference type="ChEBI" id="CHEBI:57609"/>
        <dbReference type="ChEBI" id="CHEBI:57791"/>
        <dbReference type="EC" id="5.1.1.7"/>
    </reaction>
</comment>
<accession>A0A919Q1E8</accession>
<comment type="caution">
    <text evidence="10">The sequence shown here is derived from an EMBL/GenBank/DDBJ whole genome shotgun (WGS) entry which is preliminary data.</text>
</comment>
<comment type="subcellular location">
    <subcellularLocation>
        <location evidence="8">Cytoplasm</location>
    </subcellularLocation>
</comment>
<keyword evidence="11" id="KW-1185">Reference proteome</keyword>
<reference evidence="10" key="1">
    <citation type="submission" date="2021-01" db="EMBL/GenBank/DDBJ databases">
        <title>Whole genome shotgun sequence of Demequina activiva NBRC 110675.</title>
        <authorList>
            <person name="Komaki H."/>
            <person name="Tamura T."/>
        </authorList>
    </citation>
    <scope>NUCLEOTIDE SEQUENCE</scope>
    <source>
        <strain evidence="10">NBRC 110675</strain>
    </source>
</reference>
<keyword evidence="6 8" id="KW-0413">Isomerase</keyword>
<dbReference type="Pfam" id="PF01678">
    <property type="entry name" value="DAP_epimerase"/>
    <property type="match status" value="2"/>
</dbReference>
<dbReference type="Gene3D" id="3.10.310.10">
    <property type="entry name" value="Diaminopimelate Epimerase, Chain A, domain 1"/>
    <property type="match status" value="2"/>
</dbReference>
<dbReference type="Proteomes" id="UP000652354">
    <property type="component" value="Unassembled WGS sequence"/>
</dbReference>
<evidence type="ECO:0000256" key="4">
    <source>
        <dbReference type="ARBA" id="ARBA00022605"/>
    </source>
</evidence>
<keyword evidence="5 8" id="KW-0457">Lysine biosynthesis</keyword>
<protein>
    <recommendedName>
        <fullName evidence="3 8">Diaminopimelate epimerase</fullName>
        <shortName evidence="8">DAP epimerase</shortName>
        <ecNumber evidence="3 8">5.1.1.7</ecNumber>
    </recommendedName>
    <alternativeName>
        <fullName evidence="8">PLP-independent amino acid racemase</fullName>
    </alternativeName>
</protein>
<dbReference type="PANTHER" id="PTHR31689:SF0">
    <property type="entry name" value="DIAMINOPIMELATE EPIMERASE"/>
    <property type="match status" value="1"/>
</dbReference>
<feature type="binding site" evidence="8">
    <location>
        <position position="15"/>
    </location>
    <ligand>
        <name>substrate</name>
    </ligand>
</feature>
<dbReference type="GO" id="GO:0005829">
    <property type="term" value="C:cytosol"/>
    <property type="evidence" value="ECO:0007669"/>
    <property type="project" value="TreeGrafter"/>
</dbReference>
<dbReference type="PROSITE" id="PS01326">
    <property type="entry name" value="DAP_EPIMERASE"/>
    <property type="match status" value="1"/>
</dbReference>
<feature type="site" description="Could be important to modulate the pK values of the two catalytic cysteine residues" evidence="8">
    <location>
        <position position="223"/>
    </location>
</feature>
<dbReference type="InterPro" id="IPR018510">
    <property type="entry name" value="DAP_epimerase_AS"/>
</dbReference>
<proteinExistence type="inferred from homology"/>
<evidence type="ECO:0000256" key="9">
    <source>
        <dbReference type="PROSITE-ProRule" id="PRU10125"/>
    </source>
</evidence>